<proteinExistence type="predicted"/>
<keyword evidence="2" id="KW-1185">Reference proteome</keyword>
<dbReference type="PANTHER" id="PTHR21192:SF2">
    <property type="entry name" value="NADH DEHYDROGENASE [UBIQUINONE] 1 ALPHA SUBCOMPLEX ASSEMBLY FACTOR 3"/>
    <property type="match status" value="1"/>
</dbReference>
<dbReference type="Proteomes" id="UP000318212">
    <property type="component" value="Unassembled WGS sequence"/>
</dbReference>
<evidence type="ECO:0008006" key="3">
    <source>
        <dbReference type="Google" id="ProtNLM"/>
    </source>
</evidence>
<dbReference type="AlphaFoldDB" id="A0A508AHN0"/>
<dbReference type="EMBL" id="VICE01000084">
    <property type="protein sequence ID" value="TQD45192.1"/>
    <property type="molecule type" value="Genomic_DNA"/>
</dbReference>
<gene>
    <name evidence="1" type="ORF">FKV25_08965</name>
</gene>
<dbReference type="PANTHER" id="PTHR21192">
    <property type="entry name" value="NUCLEAR PROTEIN E3-3"/>
    <property type="match status" value="1"/>
</dbReference>
<dbReference type="SUPFAM" id="SSF64076">
    <property type="entry name" value="MTH938-like"/>
    <property type="match status" value="1"/>
</dbReference>
<dbReference type="CDD" id="cd05560">
    <property type="entry name" value="Xcc1710_like"/>
    <property type="match status" value="1"/>
</dbReference>
<sequence>MPLNLEQSDHAFTMRGADGALARVNERVLARSFILAPDRLLEDWTATHVGALTPASLDPVLALDPEVVLLGTGATQAFPPPAVMAACLTRGIGLEAMSNDAAARTFNVLASEGRRVVAGFILAG</sequence>
<dbReference type="InterPro" id="IPR007523">
    <property type="entry name" value="NDUFAF3/AAMDC"/>
</dbReference>
<name>A0A508AHN0_9GAMM</name>
<accession>A0A508AHN0</accession>
<comment type="caution">
    <text evidence="1">The sequence shown here is derived from an EMBL/GenBank/DDBJ whole genome shotgun (WGS) entry which is preliminary data.</text>
</comment>
<dbReference type="Gene3D" id="3.40.1230.10">
    <property type="entry name" value="MTH938-like"/>
    <property type="match status" value="1"/>
</dbReference>
<organism evidence="1 2">
    <name type="scientific">Marilutibacter aestuarii</name>
    <dbReference type="NCBI Taxonomy" id="1706195"/>
    <lineage>
        <taxon>Bacteria</taxon>
        <taxon>Pseudomonadati</taxon>
        <taxon>Pseudomonadota</taxon>
        <taxon>Gammaproteobacteria</taxon>
        <taxon>Lysobacterales</taxon>
        <taxon>Lysobacteraceae</taxon>
        <taxon>Marilutibacter</taxon>
    </lineage>
</organism>
<dbReference type="Pfam" id="PF04430">
    <property type="entry name" value="DUF498"/>
    <property type="match status" value="1"/>
</dbReference>
<dbReference type="OrthoDB" id="9800373at2"/>
<evidence type="ECO:0000313" key="1">
    <source>
        <dbReference type="EMBL" id="TQD45192.1"/>
    </source>
</evidence>
<protein>
    <recommendedName>
        <fullName evidence="3">Xcc1710-like domain-containing protein</fullName>
    </recommendedName>
</protein>
<reference evidence="1 2" key="1">
    <citation type="submission" date="2019-06" db="EMBL/GenBank/DDBJ databases">
        <title>Lysobacter alkalisoli sp. nov. isolated from saline soil.</title>
        <authorList>
            <person name="Sun J.-Q."/>
            <person name="Xu L."/>
        </authorList>
    </citation>
    <scope>NUCLEOTIDE SEQUENCE [LARGE SCALE GENOMIC DNA]</scope>
    <source>
        <strain evidence="1 2">JCM 31130</strain>
    </source>
</reference>
<evidence type="ECO:0000313" key="2">
    <source>
        <dbReference type="Proteomes" id="UP000318212"/>
    </source>
</evidence>
<dbReference type="InterPro" id="IPR036748">
    <property type="entry name" value="MTH938-like_sf"/>
</dbReference>
<dbReference type="RefSeq" id="WP_141518449.1">
    <property type="nucleotide sequence ID" value="NZ_VICE01000084.1"/>
</dbReference>